<dbReference type="AlphaFoldDB" id="A0A0F9AW55"/>
<evidence type="ECO:0008006" key="2">
    <source>
        <dbReference type="Google" id="ProtNLM"/>
    </source>
</evidence>
<comment type="caution">
    <text evidence="1">The sequence shown here is derived from an EMBL/GenBank/DDBJ whole genome shotgun (WGS) entry which is preliminary data.</text>
</comment>
<accession>A0A0F9AW55</accession>
<organism evidence="1">
    <name type="scientific">marine sediment metagenome</name>
    <dbReference type="NCBI Taxonomy" id="412755"/>
    <lineage>
        <taxon>unclassified sequences</taxon>
        <taxon>metagenomes</taxon>
        <taxon>ecological metagenomes</taxon>
    </lineage>
</organism>
<evidence type="ECO:0000313" key="1">
    <source>
        <dbReference type="EMBL" id="KKL13675.1"/>
    </source>
</evidence>
<proteinExistence type="predicted"/>
<sequence>MGIDLCKRAIAVTQRRYNHHPTRVYTKALRDVEKWLRELGSIERADDLKRILEEIDDNG</sequence>
<dbReference type="EMBL" id="LAZR01040763">
    <property type="protein sequence ID" value="KKL13675.1"/>
    <property type="molecule type" value="Genomic_DNA"/>
</dbReference>
<protein>
    <recommendedName>
        <fullName evidence="2">Core-binding (CB) domain-containing protein</fullName>
    </recommendedName>
</protein>
<name>A0A0F9AW55_9ZZZZ</name>
<reference evidence="1" key="1">
    <citation type="journal article" date="2015" name="Nature">
        <title>Complex archaea that bridge the gap between prokaryotes and eukaryotes.</title>
        <authorList>
            <person name="Spang A."/>
            <person name="Saw J.H."/>
            <person name="Jorgensen S.L."/>
            <person name="Zaremba-Niedzwiedzka K."/>
            <person name="Martijn J."/>
            <person name="Lind A.E."/>
            <person name="van Eijk R."/>
            <person name="Schleper C."/>
            <person name="Guy L."/>
            <person name="Ettema T.J."/>
        </authorList>
    </citation>
    <scope>NUCLEOTIDE SEQUENCE</scope>
</reference>
<gene>
    <name evidence="1" type="ORF">LCGC14_2523410</name>
</gene>